<dbReference type="AlphaFoldDB" id="A0ABC9SRJ7"/>
<accession>A0ABC9SRJ7</accession>
<reference evidence="1 2" key="1">
    <citation type="submission" date="2013-01" db="EMBL/GenBank/DDBJ databases">
        <title>The Genome Sequence of Bacillus cereus TIAC219.</title>
        <authorList>
            <consortium name="The Broad Institute Genome Sequencing Platform"/>
            <consortium name="The Broad Institute Genome Sequencing Center for Infectious Disease"/>
            <person name="Feldgarden M."/>
            <person name="Van der Auwera G.A."/>
            <person name="Mahillon J."/>
            <person name="Duprez V."/>
            <person name="Timmery S."/>
            <person name="Mattelet C."/>
            <person name="Dierick K."/>
            <person name="Sun M."/>
            <person name="Yu Z."/>
            <person name="Zhu L."/>
            <person name="Hu X."/>
            <person name="Shank E.B."/>
            <person name="Swiecicka I."/>
            <person name="Hansen B.M."/>
            <person name="Andrup L."/>
            <person name="Walker B."/>
            <person name="Young S.K."/>
            <person name="Zeng Q."/>
            <person name="Gargeya S."/>
            <person name="Fitzgerald M."/>
            <person name="Haas B."/>
            <person name="Abouelleil A."/>
            <person name="Alvarado L."/>
            <person name="Arachchi H.M."/>
            <person name="Berlin A.M."/>
            <person name="Chapman S.B."/>
            <person name="Dewar J."/>
            <person name="Goldberg J."/>
            <person name="Griggs A."/>
            <person name="Gujja S."/>
            <person name="Hansen M."/>
            <person name="Howarth C."/>
            <person name="Imamovic A."/>
            <person name="Larimer J."/>
            <person name="McCowan C."/>
            <person name="Murphy C."/>
            <person name="Neiman D."/>
            <person name="Pearson M."/>
            <person name="Priest M."/>
            <person name="Roberts A."/>
            <person name="Saif S."/>
            <person name="Shea T."/>
            <person name="Sisk P."/>
            <person name="Sykes S."/>
            <person name="Wortman J."/>
            <person name="Nusbaum C."/>
            <person name="Birren B."/>
        </authorList>
    </citation>
    <scope>NUCLEOTIDE SEQUENCE [LARGE SCALE GENOMIC DNA]</scope>
    <source>
        <strain evidence="1 2">TIAC219</strain>
    </source>
</reference>
<dbReference type="EMBL" id="AHCJ01000075">
    <property type="protein sequence ID" value="EOQ58403.1"/>
    <property type="molecule type" value="Genomic_DNA"/>
</dbReference>
<dbReference type="RefSeq" id="WP_000714871.1">
    <property type="nucleotide sequence ID" value="NZ_KB976010.1"/>
</dbReference>
<evidence type="ECO:0000313" key="1">
    <source>
        <dbReference type="EMBL" id="EOQ58403.1"/>
    </source>
</evidence>
<comment type="caution">
    <text evidence="1">The sequence shown here is derived from an EMBL/GenBank/DDBJ whole genome shotgun (WGS) entry which is preliminary data.</text>
</comment>
<sequence>MKKFVCTVTRVDKFTIALDENKMNASWLENFKNNFYDIEDLKGHADMIAQYRARFGHECIEGYGIPLENGKPPIGVSEDDRRIFDAINIHVVSEDNNCEVEVKEIGKVEKDNNER</sequence>
<evidence type="ECO:0000313" key="2">
    <source>
        <dbReference type="Proteomes" id="UP000014060"/>
    </source>
</evidence>
<proteinExistence type="predicted"/>
<evidence type="ECO:0008006" key="3">
    <source>
        <dbReference type="Google" id="ProtNLM"/>
    </source>
</evidence>
<protein>
    <recommendedName>
        <fullName evidence="3">Phage protein</fullName>
    </recommendedName>
</protein>
<organism evidence="1 2">
    <name type="scientific">Bacillus cereus TIAC219</name>
    <dbReference type="NCBI Taxonomy" id="718222"/>
    <lineage>
        <taxon>Bacteria</taxon>
        <taxon>Bacillati</taxon>
        <taxon>Bacillota</taxon>
        <taxon>Bacilli</taxon>
        <taxon>Bacillales</taxon>
        <taxon>Bacillaceae</taxon>
        <taxon>Bacillus</taxon>
        <taxon>Bacillus cereus group</taxon>
    </lineage>
</organism>
<name>A0ABC9SRJ7_BACCE</name>
<dbReference type="Proteomes" id="UP000014060">
    <property type="component" value="Unassembled WGS sequence"/>
</dbReference>
<gene>
    <name evidence="1" type="ORF">IAY_06175</name>
</gene>